<comment type="catalytic activity">
    <reaction evidence="7">
        <text>L-threonyl-[protein] + ATP = O-phospho-L-threonyl-[protein] + ADP + H(+)</text>
        <dbReference type="Rhea" id="RHEA:46608"/>
        <dbReference type="Rhea" id="RHEA-COMP:11060"/>
        <dbReference type="Rhea" id="RHEA-COMP:11605"/>
        <dbReference type="ChEBI" id="CHEBI:15378"/>
        <dbReference type="ChEBI" id="CHEBI:30013"/>
        <dbReference type="ChEBI" id="CHEBI:30616"/>
        <dbReference type="ChEBI" id="CHEBI:61977"/>
        <dbReference type="ChEBI" id="CHEBI:456216"/>
        <dbReference type="EC" id="2.7.11.1"/>
    </reaction>
</comment>
<protein>
    <recommendedName>
        <fullName evidence="1">non-specific serine/threonine protein kinase</fullName>
        <ecNumber evidence="1">2.7.11.1</ecNumber>
    </recommendedName>
</protein>
<dbReference type="PANTHER" id="PTHR47634:SF9">
    <property type="entry name" value="PROTEIN KINASE DOMAIN-CONTAINING PROTEIN-RELATED"/>
    <property type="match status" value="1"/>
</dbReference>
<dbReference type="EC" id="2.7.11.1" evidence="1"/>
<keyword evidence="13" id="KW-1185">Reference proteome</keyword>
<name>A0AAV5SUL3_9BILA</name>
<evidence type="ECO:0000256" key="10">
    <source>
        <dbReference type="SAM" id="MobiDB-lite"/>
    </source>
</evidence>
<dbReference type="InterPro" id="IPR051334">
    <property type="entry name" value="SRPK"/>
</dbReference>
<feature type="region of interest" description="Disordered" evidence="10">
    <location>
        <begin position="1"/>
        <end position="24"/>
    </location>
</feature>
<evidence type="ECO:0000256" key="4">
    <source>
        <dbReference type="ARBA" id="ARBA00022741"/>
    </source>
</evidence>
<dbReference type="GO" id="GO:0050684">
    <property type="term" value="P:regulation of mRNA processing"/>
    <property type="evidence" value="ECO:0007669"/>
    <property type="project" value="TreeGrafter"/>
</dbReference>
<dbReference type="PROSITE" id="PS50011">
    <property type="entry name" value="PROTEIN_KINASE_DOM"/>
    <property type="match status" value="1"/>
</dbReference>
<evidence type="ECO:0000256" key="2">
    <source>
        <dbReference type="ARBA" id="ARBA00022527"/>
    </source>
</evidence>
<dbReference type="GO" id="GO:0005524">
    <property type="term" value="F:ATP binding"/>
    <property type="evidence" value="ECO:0007669"/>
    <property type="project" value="UniProtKB-UniRule"/>
</dbReference>
<dbReference type="SMART" id="SM00220">
    <property type="entry name" value="S_TKc"/>
    <property type="match status" value="1"/>
</dbReference>
<dbReference type="GO" id="GO:0005634">
    <property type="term" value="C:nucleus"/>
    <property type="evidence" value="ECO:0007669"/>
    <property type="project" value="TreeGrafter"/>
</dbReference>
<evidence type="ECO:0000256" key="5">
    <source>
        <dbReference type="ARBA" id="ARBA00022777"/>
    </source>
</evidence>
<evidence type="ECO:0000256" key="1">
    <source>
        <dbReference type="ARBA" id="ARBA00012513"/>
    </source>
</evidence>
<organism evidence="12 13">
    <name type="scientific">Pristionchus entomophagus</name>
    <dbReference type="NCBI Taxonomy" id="358040"/>
    <lineage>
        <taxon>Eukaryota</taxon>
        <taxon>Metazoa</taxon>
        <taxon>Ecdysozoa</taxon>
        <taxon>Nematoda</taxon>
        <taxon>Chromadorea</taxon>
        <taxon>Rhabditida</taxon>
        <taxon>Rhabditina</taxon>
        <taxon>Diplogasteromorpha</taxon>
        <taxon>Diplogasteroidea</taxon>
        <taxon>Neodiplogasteridae</taxon>
        <taxon>Pristionchus</taxon>
    </lineage>
</organism>
<comment type="caution">
    <text evidence="12">The sequence shown here is derived from an EMBL/GenBank/DDBJ whole genome shotgun (WGS) entry which is preliminary data.</text>
</comment>
<evidence type="ECO:0000256" key="6">
    <source>
        <dbReference type="ARBA" id="ARBA00022840"/>
    </source>
</evidence>
<reference evidence="12" key="1">
    <citation type="submission" date="2023-10" db="EMBL/GenBank/DDBJ databases">
        <title>Genome assembly of Pristionchus species.</title>
        <authorList>
            <person name="Yoshida K."/>
            <person name="Sommer R.J."/>
        </authorList>
    </citation>
    <scope>NUCLEOTIDE SEQUENCE</scope>
    <source>
        <strain evidence="12">RS0144</strain>
    </source>
</reference>
<evidence type="ECO:0000256" key="8">
    <source>
        <dbReference type="ARBA" id="ARBA00048679"/>
    </source>
</evidence>
<keyword evidence="3" id="KW-0808">Transferase</keyword>
<evidence type="ECO:0000313" key="13">
    <source>
        <dbReference type="Proteomes" id="UP001432027"/>
    </source>
</evidence>
<feature type="binding site" evidence="9">
    <location>
        <position position="78"/>
    </location>
    <ligand>
        <name>ATP</name>
        <dbReference type="ChEBI" id="CHEBI:30616"/>
    </ligand>
</feature>
<dbReference type="InterPro" id="IPR011009">
    <property type="entry name" value="Kinase-like_dom_sf"/>
</dbReference>
<gene>
    <name evidence="12" type="ORF">PENTCL1PPCAC_9216</name>
</gene>
<dbReference type="Gene3D" id="1.10.510.10">
    <property type="entry name" value="Transferase(Phosphotransferase) domain 1"/>
    <property type="match status" value="1"/>
</dbReference>
<dbReference type="PANTHER" id="PTHR47634">
    <property type="entry name" value="PROTEIN KINASE DOMAIN-CONTAINING PROTEIN-RELATED"/>
    <property type="match status" value="1"/>
</dbReference>
<dbReference type="FunFam" id="1.10.510.10:FF:000275">
    <property type="entry name" value="SRSF protein kinase 2 isoform X3"/>
    <property type="match status" value="1"/>
</dbReference>
<dbReference type="PROSITE" id="PS00107">
    <property type="entry name" value="PROTEIN_KINASE_ATP"/>
    <property type="match status" value="1"/>
</dbReference>
<evidence type="ECO:0000256" key="7">
    <source>
        <dbReference type="ARBA" id="ARBA00047899"/>
    </source>
</evidence>
<dbReference type="GO" id="GO:0005737">
    <property type="term" value="C:cytoplasm"/>
    <property type="evidence" value="ECO:0007669"/>
    <property type="project" value="TreeGrafter"/>
</dbReference>
<feature type="non-terminal residue" evidence="12">
    <location>
        <position position="1"/>
    </location>
</feature>
<dbReference type="InterPro" id="IPR017441">
    <property type="entry name" value="Protein_kinase_ATP_BS"/>
</dbReference>
<accession>A0AAV5SUL3</accession>
<evidence type="ECO:0000259" key="11">
    <source>
        <dbReference type="PROSITE" id="PS50011"/>
    </source>
</evidence>
<sequence length="409" mass="46033">QEEEEEEDVVIVGDAVGDGEKEEEVEPIEEYVPGGYHPVAIGDVYNGMYQVIAKLGFGRFSTVWKCKKAHTEQLFALKIVKSAPKFAQPARDEIELLRDVENGDASDPHRNKVVHLYDTFNLTGANGTHICMVFEPLTCNLLKLIIKSDYKGIAIDKVKTISRQILEGLNYLHTKCQIIHTDLKPENILATIVNDEITEVKIADLGNACWIDHKFHPEISTKEYRSPEVLVRVGYSTPTDIWSTACIVYELAVGDYVFEPNDAEDGSYSSDAEHLALIADMFGSLPAAVYRTGSRWNLYFDQRGRLLHRTGFIPCSLSNVLQDDFKWSQENARELSSFLMPMFALNPSGRATAAQCLQHEWLQPRSRRPAPAAAAAAEGEERMEYRLADDIQDLAPFAVYRELGEEEEE</sequence>
<comment type="catalytic activity">
    <reaction evidence="8">
        <text>L-seryl-[protein] + ATP = O-phospho-L-seryl-[protein] + ADP + H(+)</text>
        <dbReference type="Rhea" id="RHEA:17989"/>
        <dbReference type="Rhea" id="RHEA-COMP:9863"/>
        <dbReference type="Rhea" id="RHEA-COMP:11604"/>
        <dbReference type="ChEBI" id="CHEBI:15378"/>
        <dbReference type="ChEBI" id="CHEBI:29999"/>
        <dbReference type="ChEBI" id="CHEBI:30616"/>
        <dbReference type="ChEBI" id="CHEBI:83421"/>
        <dbReference type="ChEBI" id="CHEBI:456216"/>
        <dbReference type="EC" id="2.7.11.1"/>
    </reaction>
</comment>
<dbReference type="EMBL" id="BTSX01000002">
    <property type="protein sequence ID" value="GMS87041.1"/>
    <property type="molecule type" value="Genomic_DNA"/>
</dbReference>
<dbReference type="GO" id="GO:0000245">
    <property type="term" value="P:spliceosomal complex assembly"/>
    <property type="evidence" value="ECO:0007669"/>
    <property type="project" value="TreeGrafter"/>
</dbReference>
<dbReference type="Gene3D" id="3.30.200.20">
    <property type="entry name" value="Phosphorylase Kinase, domain 1"/>
    <property type="match status" value="1"/>
</dbReference>
<evidence type="ECO:0000256" key="3">
    <source>
        <dbReference type="ARBA" id="ARBA00022679"/>
    </source>
</evidence>
<keyword evidence="4 9" id="KW-0547">Nucleotide-binding</keyword>
<dbReference type="Proteomes" id="UP001432027">
    <property type="component" value="Unassembled WGS sequence"/>
</dbReference>
<dbReference type="Pfam" id="PF00069">
    <property type="entry name" value="Pkinase"/>
    <property type="match status" value="1"/>
</dbReference>
<evidence type="ECO:0000256" key="9">
    <source>
        <dbReference type="PROSITE-ProRule" id="PRU10141"/>
    </source>
</evidence>
<dbReference type="AlphaFoldDB" id="A0AAV5SUL3"/>
<proteinExistence type="predicted"/>
<dbReference type="SUPFAM" id="SSF56112">
    <property type="entry name" value="Protein kinase-like (PK-like)"/>
    <property type="match status" value="1"/>
</dbReference>
<keyword evidence="6 9" id="KW-0067">ATP-binding</keyword>
<keyword evidence="2" id="KW-0723">Serine/threonine-protein kinase</keyword>
<dbReference type="InterPro" id="IPR000719">
    <property type="entry name" value="Prot_kinase_dom"/>
</dbReference>
<keyword evidence="5" id="KW-0418">Kinase</keyword>
<evidence type="ECO:0000313" key="12">
    <source>
        <dbReference type="EMBL" id="GMS87041.1"/>
    </source>
</evidence>
<feature type="domain" description="Protein kinase" evidence="11">
    <location>
        <begin position="49"/>
        <end position="362"/>
    </location>
</feature>
<dbReference type="GO" id="GO:0004674">
    <property type="term" value="F:protein serine/threonine kinase activity"/>
    <property type="evidence" value="ECO:0007669"/>
    <property type="project" value="UniProtKB-KW"/>
</dbReference>